<proteinExistence type="predicted"/>
<accession>A0A564Z2Q5</accession>
<name>A0A564Z2Q5_HYMDI</name>
<reference evidence="1 2" key="1">
    <citation type="submission" date="2019-07" db="EMBL/GenBank/DDBJ databases">
        <authorList>
            <person name="Jastrzebski P J."/>
            <person name="Paukszto L."/>
            <person name="Jastrzebski P J."/>
        </authorList>
    </citation>
    <scope>NUCLEOTIDE SEQUENCE [LARGE SCALE GENOMIC DNA]</scope>
    <source>
        <strain evidence="1 2">WMS-il1</strain>
    </source>
</reference>
<dbReference type="EMBL" id="CABIJS010000555">
    <property type="protein sequence ID" value="VUZ53188.1"/>
    <property type="molecule type" value="Genomic_DNA"/>
</dbReference>
<keyword evidence="2" id="KW-1185">Reference proteome</keyword>
<gene>
    <name evidence="1" type="ORF">WMSIL1_LOCUS11749</name>
</gene>
<evidence type="ECO:0000313" key="1">
    <source>
        <dbReference type="EMBL" id="VUZ53188.1"/>
    </source>
</evidence>
<organism evidence="1 2">
    <name type="scientific">Hymenolepis diminuta</name>
    <name type="common">Rat tapeworm</name>
    <dbReference type="NCBI Taxonomy" id="6216"/>
    <lineage>
        <taxon>Eukaryota</taxon>
        <taxon>Metazoa</taxon>
        <taxon>Spiralia</taxon>
        <taxon>Lophotrochozoa</taxon>
        <taxon>Platyhelminthes</taxon>
        <taxon>Cestoda</taxon>
        <taxon>Eucestoda</taxon>
        <taxon>Cyclophyllidea</taxon>
        <taxon>Hymenolepididae</taxon>
        <taxon>Hymenolepis</taxon>
    </lineage>
</organism>
<dbReference type="Proteomes" id="UP000321570">
    <property type="component" value="Unassembled WGS sequence"/>
</dbReference>
<sequence length="52" mass="5974">MLSPVLRSKVLSNKTRAQLLETFFEFVHNSLSTIVCNKIGDNKLKVIRRTAR</sequence>
<protein>
    <submittedName>
        <fullName evidence="1">Uncharacterized protein</fullName>
    </submittedName>
</protein>
<dbReference type="AlphaFoldDB" id="A0A564Z2Q5"/>
<evidence type="ECO:0000313" key="2">
    <source>
        <dbReference type="Proteomes" id="UP000321570"/>
    </source>
</evidence>